<feature type="region of interest" description="Disordered" evidence="1">
    <location>
        <begin position="52"/>
        <end position="84"/>
    </location>
</feature>
<reference evidence="3" key="1">
    <citation type="submission" date="2016-11" db="EMBL/GenBank/DDBJ databases">
        <authorList>
            <person name="Varghese N."/>
            <person name="Submissions S."/>
        </authorList>
    </citation>
    <scope>NUCLEOTIDE SEQUENCE [LARGE SCALE GENOMIC DNA]</scope>
    <source>
        <strain evidence="3">DSM 12395</strain>
    </source>
</reference>
<name>A0A1M5BD85_9FIRM</name>
<keyword evidence="3" id="KW-1185">Reference proteome</keyword>
<dbReference type="OrthoDB" id="1708300at2"/>
<sequence length="84" mass="9708">MRKATIQIQYDAEKLRAIRQYMGKNDAALDNELEDVMQKLYEKHVPAPVREYIESRDSRVQEKPKRPFRPSSTAAANNDANTTV</sequence>
<gene>
    <name evidence="2" type="ORF">SAMN02745133_02546</name>
</gene>
<dbReference type="RefSeq" id="WP_073239761.1">
    <property type="nucleotide sequence ID" value="NZ_FQUY01000022.1"/>
</dbReference>
<dbReference type="STRING" id="1121429.SAMN02745133_02546"/>
<dbReference type="InterPro" id="IPR046085">
    <property type="entry name" value="DUF6103"/>
</dbReference>
<dbReference type="EMBL" id="FQUY01000022">
    <property type="protein sequence ID" value="SHF40287.1"/>
    <property type="molecule type" value="Genomic_DNA"/>
</dbReference>
<evidence type="ECO:0000256" key="1">
    <source>
        <dbReference type="SAM" id="MobiDB-lite"/>
    </source>
</evidence>
<dbReference type="Pfam" id="PF19598">
    <property type="entry name" value="DUF6103"/>
    <property type="match status" value="1"/>
</dbReference>
<accession>A0A1M5BD85</accession>
<organism evidence="2 3">
    <name type="scientific">Desulforamulus putei DSM 12395</name>
    <dbReference type="NCBI Taxonomy" id="1121429"/>
    <lineage>
        <taxon>Bacteria</taxon>
        <taxon>Bacillati</taxon>
        <taxon>Bacillota</taxon>
        <taxon>Clostridia</taxon>
        <taxon>Eubacteriales</taxon>
        <taxon>Peptococcaceae</taxon>
        <taxon>Desulforamulus</taxon>
    </lineage>
</organism>
<feature type="compositionally biased region" description="Basic and acidic residues" evidence="1">
    <location>
        <begin position="52"/>
        <end position="65"/>
    </location>
</feature>
<dbReference type="AlphaFoldDB" id="A0A1M5BD85"/>
<protein>
    <submittedName>
        <fullName evidence="2">Uncharacterized protein</fullName>
    </submittedName>
</protein>
<dbReference type="Proteomes" id="UP000184148">
    <property type="component" value="Unassembled WGS sequence"/>
</dbReference>
<feature type="compositionally biased region" description="Low complexity" evidence="1">
    <location>
        <begin position="73"/>
        <end position="84"/>
    </location>
</feature>
<evidence type="ECO:0000313" key="2">
    <source>
        <dbReference type="EMBL" id="SHF40287.1"/>
    </source>
</evidence>
<evidence type="ECO:0000313" key="3">
    <source>
        <dbReference type="Proteomes" id="UP000184148"/>
    </source>
</evidence>
<proteinExistence type="predicted"/>